<feature type="compositionally biased region" description="Basic and acidic residues" evidence="1">
    <location>
        <begin position="42"/>
        <end position="55"/>
    </location>
</feature>
<dbReference type="AlphaFoldDB" id="A0A166RF97"/>
<evidence type="ECO:0000256" key="1">
    <source>
        <dbReference type="SAM" id="MobiDB-lite"/>
    </source>
</evidence>
<keyword evidence="3" id="KW-1185">Reference proteome</keyword>
<feature type="region of interest" description="Disordered" evidence="1">
    <location>
        <begin position="42"/>
        <end position="66"/>
    </location>
</feature>
<comment type="caution">
    <text evidence="2">The sequence shown here is derived from an EMBL/GenBank/DDBJ whole genome shotgun (WGS) entry which is preliminary data.</text>
</comment>
<accession>A0A166RF97</accession>
<dbReference type="EMBL" id="LFIV01000112">
    <property type="protein sequence ID" value="KZL69178.1"/>
    <property type="molecule type" value="Genomic_DNA"/>
</dbReference>
<dbReference type="Proteomes" id="UP000076552">
    <property type="component" value="Unassembled WGS sequence"/>
</dbReference>
<protein>
    <submittedName>
        <fullName evidence="2">Uncharacterized protein</fullName>
    </submittedName>
</protein>
<name>A0A166RF97_9PEZI</name>
<proteinExistence type="predicted"/>
<evidence type="ECO:0000313" key="3">
    <source>
        <dbReference type="Proteomes" id="UP000076552"/>
    </source>
</evidence>
<sequence>LILSLPICHSAGMSELKLYNKIPEPQSGGQWADELCTDHIGDARPKSPSLEERPTRRSSHTNNGTDTIVGSVRRVLATNPDYRDVLISVIRKLPLQAQRTLRLRFLHHESIPTLERYNSNHEIEAWPGTEFLSSATTAIEVTDYEDPAPSTTSRSCAGVYGASSLPSQWQSTLTAPCLKRSAPDDEDNNNQDGSGDGPGKKQLKGNDGPGKCWLCPYFLRDSLHVPKACHTVFTEFSYLK</sequence>
<gene>
    <name evidence="2" type="ORF">CT0861_03896</name>
</gene>
<organism evidence="2 3">
    <name type="scientific">Colletotrichum tofieldiae</name>
    <dbReference type="NCBI Taxonomy" id="708197"/>
    <lineage>
        <taxon>Eukaryota</taxon>
        <taxon>Fungi</taxon>
        <taxon>Dikarya</taxon>
        <taxon>Ascomycota</taxon>
        <taxon>Pezizomycotina</taxon>
        <taxon>Sordariomycetes</taxon>
        <taxon>Hypocreomycetidae</taxon>
        <taxon>Glomerellales</taxon>
        <taxon>Glomerellaceae</taxon>
        <taxon>Colletotrichum</taxon>
        <taxon>Colletotrichum spaethianum species complex</taxon>
    </lineage>
</organism>
<evidence type="ECO:0000313" key="2">
    <source>
        <dbReference type="EMBL" id="KZL69178.1"/>
    </source>
</evidence>
<feature type="region of interest" description="Disordered" evidence="1">
    <location>
        <begin position="178"/>
        <end position="204"/>
    </location>
</feature>
<feature type="non-terminal residue" evidence="2">
    <location>
        <position position="1"/>
    </location>
</feature>
<reference evidence="2 3" key="1">
    <citation type="submission" date="2015-06" db="EMBL/GenBank/DDBJ databases">
        <title>Survival trade-offs in plant roots during colonization by closely related pathogenic and mutualistic fungi.</title>
        <authorList>
            <person name="Hacquard S."/>
            <person name="Kracher B."/>
            <person name="Hiruma K."/>
            <person name="Weinman A."/>
            <person name="Muench P."/>
            <person name="Garrido Oter R."/>
            <person name="Ver Loren van Themaat E."/>
            <person name="Dallerey J.-F."/>
            <person name="Damm U."/>
            <person name="Henrissat B."/>
            <person name="Lespinet O."/>
            <person name="Thon M."/>
            <person name="Kemen E."/>
            <person name="McHardy A.C."/>
            <person name="Schulze-Lefert P."/>
            <person name="O'Connell R.J."/>
        </authorList>
    </citation>
    <scope>NUCLEOTIDE SEQUENCE [LARGE SCALE GENOMIC DNA]</scope>
    <source>
        <strain evidence="2 3">0861</strain>
    </source>
</reference>